<sequence>MAFTARLPAEAVRVLCDRLEVRLPAAIALPPAGFEADVMTQLRRNGWIDAQGDVEGRLAAALRVLDRPDHLVEAIRHVGSKTHAALAVAGRRAVKILLSGDRIQVRRIQPGGLADQAATLLPNLSAGQGRSVSVPTDALQAAAKEAGNDIAALQSALQRHGVSPAIAHLTAKMNADVVSTAQFSVAVATKDRRMRRGDHVIGWWANNTGGYLAEQHKSSSGESWTTIAPSDTARLARQIDRQLHLLTGSVH</sequence>
<organism evidence="5 6">
    <name type="scientific">Kibdelosporangium aridum</name>
    <dbReference type="NCBI Taxonomy" id="2030"/>
    <lineage>
        <taxon>Bacteria</taxon>
        <taxon>Bacillati</taxon>
        <taxon>Actinomycetota</taxon>
        <taxon>Actinomycetes</taxon>
        <taxon>Pseudonocardiales</taxon>
        <taxon>Pseudonocardiaceae</taxon>
        <taxon>Kibdelosporangium</taxon>
    </lineage>
</organism>
<dbReference type="EMBL" id="QHKI01000005">
    <property type="protein sequence ID" value="RSM87844.1"/>
    <property type="molecule type" value="Genomic_DNA"/>
</dbReference>
<dbReference type="InterPro" id="IPR025734">
    <property type="entry name" value="EspG"/>
</dbReference>
<dbReference type="RefSeq" id="WP_037255496.1">
    <property type="nucleotide sequence ID" value="NZ_QHKI01000005.1"/>
</dbReference>
<reference evidence="5 6" key="1">
    <citation type="submission" date="2018-05" db="EMBL/GenBank/DDBJ databases">
        <title>Evolution of GPA BGCs.</title>
        <authorList>
            <person name="Waglechner N."/>
            <person name="Wright G.D."/>
        </authorList>
    </citation>
    <scope>NUCLEOTIDE SEQUENCE [LARGE SCALE GENOMIC DNA]</scope>
    <source>
        <strain evidence="5 6">A82846</strain>
    </source>
</reference>
<evidence type="ECO:0000256" key="2">
    <source>
        <dbReference type="ARBA" id="ARBA00006411"/>
    </source>
</evidence>
<evidence type="ECO:0000256" key="4">
    <source>
        <dbReference type="ARBA" id="ARBA00023186"/>
    </source>
</evidence>
<evidence type="ECO:0000256" key="3">
    <source>
        <dbReference type="ARBA" id="ARBA00022490"/>
    </source>
</evidence>
<name>A0A428ZIG5_KIBAR</name>
<dbReference type="OrthoDB" id="3669596at2"/>
<keyword evidence="3" id="KW-0963">Cytoplasm</keyword>
<evidence type="ECO:0000256" key="1">
    <source>
        <dbReference type="ARBA" id="ARBA00004496"/>
    </source>
</evidence>
<comment type="subcellular location">
    <subcellularLocation>
        <location evidence="1">Cytoplasm</location>
    </subcellularLocation>
</comment>
<proteinExistence type="inferred from homology"/>
<comment type="caution">
    <text evidence="5">The sequence shown here is derived from an EMBL/GenBank/DDBJ whole genome shotgun (WGS) entry which is preliminary data.</text>
</comment>
<dbReference type="Pfam" id="PF14011">
    <property type="entry name" value="ESX-1_EspG"/>
    <property type="match status" value="1"/>
</dbReference>
<dbReference type="Proteomes" id="UP000287547">
    <property type="component" value="Unassembled WGS sequence"/>
</dbReference>
<keyword evidence="4" id="KW-0143">Chaperone</keyword>
<gene>
    <name evidence="5" type="ORF">DMH04_08925</name>
</gene>
<dbReference type="AlphaFoldDB" id="A0A428ZIG5"/>
<evidence type="ECO:0000313" key="5">
    <source>
        <dbReference type="EMBL" id="RSM87844.1"/>
    </source>
</evidence>
<accession>A0A428ZIG5</accession>
<evidence type="ECO:0000313" key="6">
    <source>
        <dbReference type="Proteomes" id="UP000287547"/>
    </source>
</evidence>
<protein>
    <submittedName>
        <fullName evidence="5">ESX secretion-associated protein EspG</fullName>
    </submittedName>
</protein>
<comment type="similarity">
    <text evidence="2">Belongs to the EspG family.</text>
</comment>